<dbReference type="EMBL" id="BDCX01000001">
    <property type="protein sequence ID" value="GAT64915.1"/>
    <property type="molecule type" value="Genomic_DNA"/>
</dbReference>
<reference evidence="5" key="2">
    <citation type="submission" date="2016-04" db="EMBL/GenBank/DDBJ databases">
        <title>Planomonospora sphaerica JCM9374 whole genome shotgun sequence.</title>
        <authorList>
            <person name="Suzuki T."/>
            <person name="Dohra H."/>
            <person name="Kodani S."/>
        </authorList>
    </citation>
    <scope>NUCLEOTIDE SEQUENCE [LARGE SCALE GENOMIC DNA]</scope>
    <source>
        <strain evidence="5">JCM 9374</strain>
    </source>
</reference>
<feature type="transmembrane region" description="Helical" evidence="1">
    <location>
        <begin position="20"/>
        <end position="43"/>
    </location>
</feature>
<reference evidence="4 5" key="1">
    <citation type="journal article" date="2016" name="Genome Announc.">
        <title>Draft Genome Sequence of Planomonospora sphaerica JCM9374, a Rare Actinomycete.</title>
        <authorList>
            <person name="Dohra H."/>
            <person name="Suzuki T."/>
            <person name="Inoue Y."/>
            <person name="Kodani S."/>
        </authorList>
    </citation>
    <scope>NUCLEOTIDE SEQUENCE [LARGE SCALE GENOMIC DNA]</scope>
    <source>
        <strain evidence="4 5">JCM 9374</strain>
    </source>
</reference>
<keyword evidence="5" id="KW-1185">Reference proteome</keyword>
<keyword evidence="1" id="KW-0472">Membrane</keyword>
<protein>
    <submittedName>
        <fullName evidence="4">Integral membrane sensor protein</fullName>
    </submittedName>
</protein>
<evidence type="ECO:0000256" key="2">
    <source>
        <dbReference type="SAM" id="MobiDB-lite"/>
    </source>
</evidence>
<dbReference type="Pfam" id="PF03707">
    <property type="entry name" value="MHYT"/>
    <property type="match status" value="2"/>
</dbReference>
<dbReference type="PROSITE" id="PS50924">
    <property type="entry name" value="MHYT"/>
    <property type="match status" value="1"/>
</dbReference>
<dbReference type="PANTHER" id="PTHR35152">
    <property type="entry name" value="DOMAIN SIGNALLING PROTEIN, PUTATIVE (AFU_ORTHOLOGUE AFUA_5G11310)-RELATED"/>
    <property type="match status" value="1"/>
</dbReference>
<name>A0A171BCK5_9ACTN</name>
<gene>
    <name evidence="4" type="ORF">PS9374_00547</name>
</gene>
<keyword evidence="1" id="KW-0812">Transmembrane</keyword>
<dbReference type="PANTHER" id="PTHR35152:SF1">
    <property type="entry name" value="DOMAIN SIGNALLING PROTEIN, PUTATIVE (AFU_ORTHOLOGUE AFUA_5G11310)-RELATED"/>
    <property type="match status" value="1"/>
</dbReference>
<dbReference type="AlphaFoldDB" id="A0A171BCK5"/>
<comment type="caution">
    <text evidence="4">The sequence shown here is derived from an EMBL/GenBank/DDBJ whole genome shotgun (WGS) entry which is preliminary data.</text>
</comment>
<feature type="region of interest" description="Disordered" evidence="2">
    <location>
        <begin position="269"/>
        <end position="304"/>
    </location>
</feature>
<feature type="domain" description="MHYT" evidence="3">
    <location>
        <begin position="20"/>
        <end position="210"/>
    </location>
</feature>
<feature type="transmembrane region" description="Helical" evidence="1">
    <location>
        <begin position="226"/>
        <end position="247"/>
    </location>
</feature>
<dbReference type="STRING" id="161355.PS9374_00547"/>
<dbReference type="Proteomes" id="UP000077701">
    <property type="component" value="Unassembled WGS sequence"/>
</dbReference>
<feature type="transmembrane region" description="Helical" evidence="1">
    <location>
        <begin position="92"/>
        <end position="113"/>
    </location>
</feature>
<feature type="transmembrane region" description="Helical" evidence="1">
    <location>
        <begin position="55"/>
        <end position="80"/>
    </location>
</feature>
<accession>A0A171BCK5</accession>
<organism evidence="4 5">
    <name type="scientific">Planomonospora sphaerica</name>
    <dbReference type="NCBI Taxonomy" id="161355"/>
    <lineage>
        <taxon>Bacteria</taxon>
        <taxon>Bacillati</taxon>
        <taxon>Actinomycetota</taxon>
        <taxon>Actinomycetes</taxon>
        <taxon>Streptosporangiales</taxon>
        <taxon>Streptosporangiaceae</taxon>
        <taxon>Planomonospora</taxon>
    </lineage>
</organism>
<proteinExistence type="predicted"/>
<evidence type="ECO:0000256" key="1">
    <source>
        <dbReference type="PROSITE-ProRule" id="PRU00244"/>
    </source>
</evidence>
<keyword evidence="1" id="KW-1133">Transmembrane helix</keyword>
<dbReference type="InterPro" id="IPR005330">
    <property type="entry name" value="MHYT_dom"/>
</dbReference>
<evidence type="ECO:0000259" key="3">
    <source>
        <dbReference type="PROSITE" id="PS50924"/>
    </source>
</evidence>
<sequence length="304" mass="31290">MGQFPLAKNWTMSHVDHFSYGLVTPVLAYLMSGVGCMLGLMLTAKARTAEGPARARWLIGGALSIGGTGIWVMHFVAMMGFSVDGAQIRYDVPLTVGSAVLAIAVVGAGLFMVSYGGPRIAALLGGGLLTGLGVAGMHYLGMAAMNMPAHVSYDPVLVGASAAIAIAASTVALWFTLRVRGVPATGGAALIMAVAVCGMHYTGMFAMDVQPAASPVPVGGAQGVDFLLPLLALVGLLTLGLLLSVVLSPSEQELREDAEVMARLDDRATEGFPALPRTEGFPALPRTGAAPRPEDPSLFDPSGR</sequence>
<feature type="transmembrane region" description="Helical" evidence="1">
    <location>
        <begin position="156"/>
        <end position="175"/>
    </location>
</feature>
<evidence type="ECO:0000313" key="4">
    <source>
        <dbReference type="EMBL" id="GAT64915.1"/>
    </source>
</evidence>
<feature type="transmembrane region" description="Helical" evidence="1">
    <location>
        <begin position="120"/>
        <end position="144"/>
    </location>
</feature>
<feature type="transmembrane region" description="Helical" evidence="1">
    <location>
        <begin position="187"/>
        <end position="206"/>
    </location>
</feature>
<evidence type="ECO:0000313" key="5">
    <source>
        <dbReference type="Proteomes" id="UP000077701"/>
    </source>
</evidence>
<dbReference type="GO" id="GO:0016020">
    <property type="term" value="C:membrane"/>
    <property type="evidence" value="ECO:0007669"/>
    <property type="project" value="UniProtKB-UniRule"/>
</dbReference>